<evidence type="ECO:0000259" key="3">
    <source>
        <dbReference type="Pfam" id="PF01370"/>
    </source>
</evidence>
<dbReference type="Proteomes" id="UP000737171">
    <property type="component" value="Unassembled WGS sequence"/>
</dbReference>
<name>A0ABX2EQD4_9BURK</name>
<sequence>MHVLVTGANGFVGRALAARLAAAGRLGDRALTRLSLLDMGFGDAPAREGLVHRHAGDLADAAMLDRALAGAPLDAVFHLASIPGGTAEADYALARRVNLDATLGLLERGRAQVLVGGAAPVFIFASSIAVFGPLSAPVTDDTLPRPQMTYGAQKLAGEILVDDFSRRGWVDGRSLRLPGVLARPPARTGQLSAFLSDIIRELAAGRPFVSPMSPQARTWASSLPNVVDNLLHAAVLDVMGQARRRTYTLPTSCFSMAELVDAIAQVHGADAVRRVRYEPDAAIEQRFGGFAPLHAQAALAAGFRADDSLVDLVRGALDGIGHPGAG</sequence>
<dbReference type="EMBL" id="JABRWJ010000009">
    <property type="protein sequence ID" value="NRF70784.1"/>
    <property type="molecule type" value="Genomic_DNA"/>
</dbReference>
<evidence type="ECO:0000256" key="2">
    <source>
        <dbReference type="ARBA" id="ARBA00023277"/>
    </source>
</evidence>
<feature type="domain" description="NAD-dependent epimerase/dehydratase" evidence="3">
    <location>
        <begin position="3"/>
        <end position="209"/>
    </location>
</feature>
<organism evidence="4 5">
    <name type="scientific">Pseudaquabacterium terrae</name>
    <dbReference type="NCBI Taxonomy" id="2732868"/>
    <lineage>
        <taxon>Bacteria</taxon>
        <taxon>Pseudomonadati</taxon>
        <taxon>Pseudomonadota</taxon>
        <taxon>Betaproteobacteria</taxon>
        <taxon>Burkholderiales</taxon>
        <taxon>Sphaerotilaceae</taxon>
        <taxon>Pseudaquabacterium</taxon>
    </lineage>
</organism>
<dbReference type="PANTHER" id="PTHR43103">
    <property type="entry name" value="NUCLEOSIDE-DIPHOSPHATE-SUGAR EPIMERASE"/>
    <property type="match status" value="1"/>
</dbReference>
<keyword evidence="1" id="KW-0521">NADP</keyword>
<dbReference type="Gene3D" id="3.40.50.720">
    <property type="entry name" value="NAD(P)-binding Rossmann-like Domain"/>
    <property type="match status" value="1"/>
</dbReference>
<evidence type="ECO:0000256" key="1">
    <source>
        <dbReference type="ARBA" id="ARBA00022857"/>
    </source>
</evidence>
<keyword evidence="5" id="KW-1185">Reference proteome</keyword>
<dbReference type="InterPro" id="IPR001509">
    <property type="entry name" value="Epimerase_deHydtase"/>
</dbReference>
<evidence type="ECO:0000313" key="4">
    <source>
        <dbReference type="EMBL" id="NRF70784.1"/>
    </source>
</evidence>
<proteinExistence type="predicted"/>
<dbReference type="SUPFAM" id="SSF51735">
    <property type="entry name" value="NAD(P)-binding Rossmann-fold domains"/>
    <property type="match status" value="1"/>
</dbReference>
<dbReference type="Gene3D" id="3.90.25.10">
    <property type="entry name" value="UDP-galactose 4-epimerase, domain 1"/>
    <property type="match status" value="1"/>
</dbReference>
<evidence type="ECO:0000313" key="5">
    <source>
        <dbReference type="Proteomes" id="UP000737171"/>
    </source>
</evidence>
<protein>
    <submittedName>
        <fullName evidence="4">NAD-dependent epimerase/dehydratase family protein</fullName>
    </submittedName>
</protein>
<comment type="caution">
    <text evidence="4">The sequence shown here is derived from an EMBL/GenBank/DDBJ whole genome shotgun (WGS) entry which is preliminary data.</text>
</comment>
<reference evidence="4 5" key="1">
    <citation type="submission" date="2020-05" db="EMBL/GenBank/DDBJ databases">
        <title>Aquincola sp. isolate from soil.</title>
        <authorList>
            <person name="Han J."/>
            <person name="Kim D.-U."/>
        </authorList>
    </citation>
    <scope>NUCLEOTIDE SEQUENCE [LARGE SCALE GENOMIC DNA]</scope>
    <source>
        <strain evidence="4 5">S2</strain>
    </source>
</reference>
<dbReference type="PANTHER" id="PTHR43103:SF3">
    <property type="entry name" value="ADP-L-GLYCERO-D-MANNO-HEPTOSE-6-EPIMERASE"/>
    <property type="match status" value="1"/>
</dbReference>
<dbReference type="InterPro" id="IPR036291">
    <property type="entry name" value="NAD(P)-bd_dom_sf"/>
</dbReference>
<gene>
    <name evidence="4" type="ORF">HLB44_27635</name>
</gene>
<dbReference type="Pfam" id="PF01370">
    <property type="entry name" value="Epimerase"/>
    <property type="match status" value="1"/>
</dbReference>
<dbReference type="RefSeq" id="WP_173130599.1">
    <property type="nucleotide sequence ID" value="NZ_JABRWJ010000009.1"/>
</dbReference>
<keyword evidence="2" id="KW-0119">Carbohydrate metabolism</keyword>
<accession>A0ABX2EQD4</accession>